<evidence type="ECO:0000256" key="4">
    <source>
        <dbReference type="ARBA" id="ARBA00023002"/>
    </source>
</evidence>
<comment type="caution">
    <text evidence="7">The sequence shown here is derived from an EMBL/GenBank/DDBJ whole genome shotgun (WGS) entry which is preliminary data.</text>
</comment>
<feature type="domain" description="FMN hydroxy acid dehydrogenase" evidence="6">
    <location>
        <begin position="2"/>
        <end position="387"/>
    </location>
</feature>
<dbReference type="RefSeq" id="WP_379509940.1">
    <property type="nucleotide sequence ID" value="NZ_JBHRTQ010000007.1"/>
</dbReference>
<dbReference type="InterPro" id="IPR012133">
    <property type="entry name" value="Alpha-hydoxy_acid_DH_FMN"/>
</dbReference>
<dbReference type="PROSITE" id="PS00557">
    <property type="entry name" value="FMN_HYDROXY_ACID_DH_1"/>
    <property type="match status" value="1"/>
</dbReference>
<evidence type="ECO:0000313" key="7">
    <source>
        <dbReference type="EMBL" id="MFC3174592.1"/>
    </source>
</evidence>
<dbReference type="InterPro" id="IPR008259">
    <property type="entry name" value="FMN_hydac_DH_AS"/>
</dbReference>
<dbReference type="InterPro" id="IPR037396">
    <property type="entry name" value="FMN_HAD"/>
</dbReference>
<dbReference type="PANTHER" id="PTHR10578:SF107">
    <property type="entry name" value="2-HYDROXYACID OXIDASE 1"/>
    <property type="match status" value="1"/>
</dbReference>
<dbReference type="PIRSF" id="PIRSF000138">
    <property type="entry name" value="Al-hdrx_acd_dh"/>
    <property type="match status" value="1"/>
</dbReference>
<keyword evidence="2" id="KW-0285">Flavoprotein</keyword>
<keyword evidence="3" id="KW-0288">FMN</keyword>
<dbReference type="Pfam" id="PF01070">
    <property type="entry name" value="FMN_dh"/>
    <property type="match status" value="1"/>
</dbReference>
<dbReference type="Proteomes" id="UP001595604">
    <property type="component" value="Unassembled WGS sequence"/>
</dbReference>
<comment type="similarity">
    <text evidence="5">Belongs to the FMN-dependent alpha-hydroxy acid dehydrogenase family.</text>
</comment>
<protein>
    <submittedName>
        <fullName evidence="7">Alpha-hydroxy acid oxidase</fullName>
        <ecNumber evidence="7">1.-.-.-</ecNumber>
    </submittedName>
</protein>
<proteinExistence type="inferred from homology"/>
<name>A0ABV7IRL7_9SPHN</name>
<evidence type="ECO:0000313" key="8">
    <source>
        <dbReference type="Proteomes" id="UP001595604"/>
    </source>
</evidence>
<dbReference type="Gene3D" id="3.20.20.70">
    <property type="entry name" value="Aldolase class I"/>
    <property type="match status" value="1"/>
</dbReference>
<keyword evidence="8" id="KW-1185">Reference proteome</keyword>
<dbReference type="InterPro" id="IPR000262">
    <property type="entry name" value="FMN-dep_DH"/>
</dbReference>
<reference evidence="8" key="1">
    <citation type="journal article" date="2019" name="Int. J. Syst. Evol. Microbiol.">
        <title>The Global Catalogue of Microorganisms (GCM) 10K type strain sequencing project: providing services to taxonomists for standard genome sequencing and annotation.</title>
        <authorList>
            <consortium name="The Broad Institute Genomics Platform"/>
            <consortium name="The Broad Institute Genome Sequencing Center for Infectious Disease"/>
            <person name="Wu L."/>
            <person name="Ma J."/>
        </authorList>
    </citation>
    <scope>NUCLEOTIDE SEQUENCE [LARGE SCALE GENOMIC DNA]</scope>
    <source>
        <strain evidence="8">KCTC 42984</strain>
    </source>
</reference>
<evidence type="ECO:0000256" key="5">
    <source>
        <dbReference type="ARBA" id="ARBA00024042"/>
    </source>
</evidence>
<dbReference type="InterPro" id="IPR013785">
    <property type="entry name" value="Aldolase_TIM"/>
</dbReference>
<dbReference type="CDD" id="cd02809">
    <property type="entry name" value="alpha_hydroxyacid_oxid_FMN"/>
    <property type="match status" value="1"/>
</dbReference>
<evidence type="ECO:0000256" key="1">
    <source>
        <dbReference type="ARBA" id="ARBA00001917"/>
    </source>
</evidence>
<dbReference type="PANTHER" id="PTHR10578">
    <property type="entry name" value="S -2-HYDROXY-ACID OXIDASE-RELATED"/>
    <property type="match status" value="1"/>
</dbReference>
<dbReference type="GO" id="GO:0016491">
    <property type="term" value="F:oxidoreductase activity"/>
    <property type="evidence" value="ECO:0007669"/>
    <property type="project" value="UniProtKB-KW"/>
</dbReference>
<evidence type="ECO:0000256" key="2">
    <source>
        <dbReference type="ARBA" id="ARBA00022630"/>
    </source>
</evidence>
<sequence>MKSVSQCWNIADLASLARKALPAPVHAILEGGADDESAMARNRAAFADYALVPRVLNDVSQVDGAATVLGQRLAWPMVVAPTAIAGLFHSGGEVALARAAAATGALFTLSAMASRSIEEVAAAAPGPKAFQAYVFRDRGITRAQIQRARAAGYGALILTVDVPIPGNRERDRRADITLPPRLGARTFAAFASRPGWCLDKARHPMRLANFDDHCPRDGTSLSAYIAEQFDPTFNWADIAPLRRLWDGPLVLKGILRPEDACRAAAEGVDAVVLSNHGGRQLDTAVAPLDVLPRTVEALARRGGAAGAIQVILDGGIRRGTDMVKALALGAAGCMAGRPGLYGLAAGGQAGALRALQLLREEYGRDLGLLGLTATEQIDAGTIWRVPGPA</sequence>
<dbReference type="EC" id="1.-.-.-" evidence="7"/>
<organism evidence="7 8">
    <name type="scientific">Novosphingobium bradum</name>
    <dbReference type="NCBI Taxonomy" id="1737444"/>
    <lineage>
        <taxon>Bacteria</taxon>
        <taxon>Pseudomonadati</taxon>
        <taxon>Pseudomonadota</taxon>
        <taxon>Alphaproteobacteria</taxon>
        <taxon>Sphingomonadales</taxon>
        <taxon>Sphingomonadaceae</taxon>
        <taxon>Novosphingobium</taxon>
    </lineage>
</organism>
<dbReference type="PROSITE" id="PS51349">
    <property type="entry name" value="FMN_HYDROXY_ACID_DH_2"/>
    <property type="match status" value="1"/>
</dbReference>
<accession>A0ABV7IRL7</accession>
<comment type="cofactor">
    <cofactor evidence="1">
        <name>FMN</name>
        <dbReference type="ChEBI" id="CHEBI:58210"/>
    </cofactor>
</comment>
<gene>
    <name evidence="7" type="ORF">ACFOD9_10040</name>
</gene>
<evidence type="ECO:0000259" key="6">
    <source>
        <dbReference type="PROSITE" id="PS51349"/>
    </source>
</evidence>
<keyword evidence="4 7" id="KW-0560">Oxidoreductase</keyword>
<dbReference type="SUPFAM" id="SSF51395">
    <property type="entry name" value="FMN-linked oxidoreductases"/>
    <property type="match status" value="1"/>
</dbReference>
<dbReference type="EMBL" id="JBHRTQ010000007">
    <property type="protein sequence ID" value="MFC3174592.1"/>
    <property type="molecule type" value="Genomic_DNA"/>
</dbReference>
<evidence type="ECO:0000256" key="3">
    <source>
        <dbReference type="ARBA" id="ARBA00022643"/>
    </source>
</evidence>